<dbReference type="EMBL" id="QVTD01000005">
    <property type="protein sequence ID" value="RFU63936.1"/>
    <property type="molecule type" value="Genomic_DNA"/>
</dbReference>
<protein>
    <submittedName>
        <fullName evidence="1">Uncharacterized protein</fullName>
    </submittedName>
</protein>
<keyword evidence="2" id="KW-1185">Reference proteome</keyword>
<gene>
    <name evidence="1" type="ORF">D0466_10835</name>
</gene>
<organism evidence="1 2">
    <name type="scientific">Peribacillus glennii</name>
    <dbReference type="NCBI Taxonomy" id="2303991"/>
    <lineage>
        <taxon>Bacteria</taxon>
        <taxon>Bacillati</taxon>
        <taxon>Bacillota</taxon>
        <taxon>Bacilli</taxon>
        <taxon>Bacillales</taxon>
        <taxon>Bacillaceae</taxon>
        <taxon>Peribacillus</taxon>
    </lineage>
</organism>
<reference evidence="1 2" key="1">
    <citation type="submission" date="2018-08" db="EMBL/GenBank/DDBJ databases">
        <title>Bacillus chawlae sp. nov., Bacillus glennii sp. nov., and Bacillus saganii sp. nov. Isolated from the Vehicle Assembly Building at Kennedy Space Center where the Viking Spacecraft were Assembled.</title>
        <authorList>
            <person name="Seuylemezian A."/>
            <person name="Vaishampayan P."/>
        </authorList>
    </citation>
    <scope>NUCLEOTIDE SEQUENCE [LARGE SCALE GENOMIC DNA]</scope>
    <source>
        <strain evidence="1 2">V44-8</strain>
    </source>
</reference>
<evidence type="ECO:0000313" key="2">
    <source>
        <dbReference type="Proteomes" id="UP000262939"/>
    </source>
</evidence>
<dbReference type="Proteomes" id="UP000262939">
    <property type="component" value="Unassembled WGS sequence"/>
</dbReference>
<dbReference type="RefSeq" id="WP_117322572.1">
    <property type="nucleotide sequence ID" value="NZ_QVTD01000005.1"/>
</dbReference>
<proteinExistence type="predicted"/>
<evidence type="ECO:0000313" key="1">
    <source>
        <dbReference type="EMBL" id="RFU63936.1"/>
    </source>
</evidence>
<name>A0A372LE53_9BACI</name>
<sequence length="65" mass="7829">MFYPTYQSKKDQTVHIVKDQNQCLCGLKHNSFYELNRQDLRNIVFKQLDEVTCETCLKKVEKMQE</sequence>
<accession>A0A372LE53</accession>
<comment type="caution">
    <text evidence="1">The sequence shown here is derived from an EMBL/GenBank/DDBJ whole genome shotgun (WGS) entry which is preliminary data.</text>
</comment>
<dbReference type="AlphaFoldDB" id="A0A372LE53"/>